<evidence type="ECO:0000313" key="1">
    <source>
        <dbReference type="EMBL" id="CQD23333.1"/>
    </source>
</evidence>
<evidence type="ECO:0000313" key="2">
    <source>
        <dbReference type="Proteomes" id="UP000199601"/>
    </source>
</evidence>
<keyword evidence="2" id="KW-1185">Reference proteome</keyword>
<gene>
    <name evidence="1" type="ORF">BN000_05820</name>
</gene>
<accession>A0A0U1DVB0</accession>
<reference evidence="2" key="1">
    <citation type="submission" date="2015-03" db="EMBL/GenBank/DDBJ databases">
        <authorList>
            <person name="Urmite Genomes"/>
        </authorList>
    </citation>
    <scope>NUCLEOTIDE SEQUENCE [LARGE SCALE GENOMIC DNA]</scope>
    <source>
        <strain evidence="2">CSUR P1344</strain>
    </source>
</reference>
<dbReference type="AlphaFoldDB" id="A0A0U1DVB0"/>
<dbReference type="EMBL" id="CTEC01000003">
    <property type="protein sequence ID" value="CQD23333.1"/>
    <property type="molecule type" value="Genomic_DNA"/>
</dbReference>
<protein>
    <submittedName>
        <fullName evidence="1">Uncharacterized protein</fullName>
    </submittedName>
</protein>
<organism evidence="1 2">
    <name type="scientific">Mycobacterium europaeum</name>
    <dbReference type="NCBI Taxonomy" id="761804"/>
    <lineage>
        <taxon>Bacteria</taxon>
        <taxon>Bacillati</taxon>
        <taxon>Actinomycetota</taxon>
        <taxon>Actinomycetes</taxon>
        <taxon>Mycobacteriales</taxon>
        <taxon>Mycobacteriaceae</taxon>
        <taxon>Mycobacterium</taxon>
        <taxon>Mycobacterium simiae complex</taxon>
    </lineage>
</organism>
<sequence length="63" mass="7104">MANTDHDPDLVLVRNYTRALKIACDELHDDPFDPVARAQLRQLIQEASPTADAAHQRLLLRIA</sequence>
<proteinExistence type="predicted"/>
<dbReference type="Proteomes" id="UP000199601">
    <property type="component" value="Unassembled WGS sequence"/>
</dbReference>
<dbReference type="RefSeq" id="WP_023901053.1">
    <property type="nucleotide sequence ID" value="NZ_CTEC01000003.1"/>
</dbReference>
<name>A0A0U1DVB0_9MYCO</name>